<dbReference type="SUPFAM" id="SSF48452">
    <property type="entry name" value="TPR-like"/>
    <property type="match status" value="2"/>
</dbReference>
<dbReference type="GO" id="GO:0000155">
    <property type="term" value="F:phosphorelay sensor kinase activity"/>
    <property type="evidence" value="ECO:0007669"/>
    <property type="project" value="InterPro"/>
</dbReference>
<evidence type="ECO:0000256" key="7">
    <source>
        <dbReference type="SAM" id="Phobius"/>
    </source>
</evidence>
<dbReference type="SMART" id="SM00028">
    <property type="entry name" value="TPR"/>
    <property type="match status" value="4"/>
</dbReference>
<organism evidence="11 12">
    <name type="scientific">Alteromonas stellipolaris</name>
    <dbReference type="NCBI Taxonomy" id="233316"/>
    <lineage>
        <taxon>Bacteria</taxon>
        <taxon>Pseudomonadati</taxon>
        <taxon>Pseudomonadota</taxon>
        <taxon>Gammaproteobacteria</taxon>
        <taxon>Alteromonadales</taxon>
        <taxon>Alteromonadaceae</taxon>
        <taxon>Alteromonas/Salinimonas group</taxon>
        <taxon>Alteromonas</taxon>
    </lineage>
</organism>
<keyword evidence="7" id="KW-1133">Transmembrane helix</keyword>
<keyword evidence="7" id="KW-0812">Transmembrane</keyword>
<evidence type="ECO:0000256" key="5">
    <source>
        <dbReference type="PROSITE-ProRule" id="PRU00169"/>
    </source>
</evidence>
<dbReference type="Gene3D" id="3.30.565.10">
    <property type="entry name" value="Histidine kinase-like ATPase, C-terminal domain"/>
    <property type="match status" value="1"/>
</dbReference>
<dbReference type="Gene3D" id="3.40.50.2300">
    <property type="match status" value="1"/>
</dbReference>
<feature type="repeat" description="TPR" evidence="6">
    <location>
        <begin position="223"/>
        <end position="256"/>
    </location>
</feature>
<dbReference type="InterPro" id="IPR036890">
    <property type="entry name" value="HATPase_C_sf"/>
</dbReference>
<dbReference type="GO" id="GO:0005524">
    <property type="term" value="F:ATP binding"/>
    <property type="evidence" value="ECO:0007669"/>
    <property type="project" value="UniProtKB-KW"/>
</dbReference>
<feature type="domain" description="Histidine kinase" evidence="9">
    <location>
        <begin position="481"/>
        <end position="702"/>
    </location>
</feature>
<evidence type="ECO:0000256" key="6">
    <source>
        <dbReference type="PROSITE-ProRule" id="PRU00339"/>
    </source>
</evidence>
<dbReference type="EMBL" id="JAUOQI010000021">
    <property type="protein sequence ID" value="MDO6579547.1"/>
    <property type="molecule type" value="Genomic_DNA"/>
</dbReference>
<name>A0AAW7Z666_9ALTE</name>
<evidence type="ECO:0000313" key="12">
    <source>
        <dbReference type="Proteomes" id="UP001170717"/>
    </source>
</evidence>
<keyword evidence="6" id="KW-0802">TPR repeat</keyword>
<dbReference type="Gene3D" id="1.10.287.130">
    <property type="match status" value="1"/>
</dbReference>
<feature type="chain" id="PRO_5043521615" description="histidine kinase" evidence="8">
    <location>
        <begin position="27"/>
        <end position="842"/>
    </location>
</feature>
<dbReference type="InterPro" id="IPR011006">
    <property type="entry name" value="CheY-like_superfamily"/>
</dbReference>
<dbReference type="PROSITE" id="PS50109">
    <property type="entry name" value="HIS_KIN"/>
    <property type="match status" value="1"/>
</dbReference>
<dbReference type="SUPFAM" id="SSF52172">
    <property type="entry name" value="CheY-like"/>
    <property type="match status" value="1"/>
</dbReference>
<dbReference type="InterPro" id="IPR019734">
    <property type="entry name" value="TPR_rpt"/>
</dbReference>
<feature type="modified residue" description="4-aspartylphosphate" evidence="5">
    <location>
        <position position="774"/>
    </location>
</feature>
<dbReference type="CDD" id="cd17546">
    <property type="entry name" value="REC_hyHK_CKI1_RcsC-like"/>
    <property type="match status" value="1"/>
</dbReference>
<gene>
    <name evidence="11" type="ORF">Q4527_19265</name>
</gene>
<evidence type="ECO:0000256" key="1">
    <source>
        <dbReference type="ARBA" id="ARBA00000085"/>
    </source>
</evidence>
<dbReference type="PROSITE" id="PS50110">
    <property type="entry name" value="RESPONSE_REGULATORY"/>
    <property type="match status" value="1"/>
</dbReference>
<dbReference type="CDD" id="cd00082">
    <property type="entry name" value="HisKA"/>
    <property type="match status" value="1"/>
</dbReference>
<dbReference type="PRINTS" id="PR00344">
    <property type="entry name" value="BCTRLSENSOR"/>
</dbReference>
<dbReference type="InterPro" id="IPR011990">
    <property type="entry name" value="TPR-like_helical_dom_sf"/>
</dbReference>
<dbReference type="CDD" id="cd16922">
    <property type="entry name" value="HATPase_EvgS-ArcB-TorS-like"/>
    <property type="match status" value="1"/>
</dbReference>
<reference evidence="11" key="1">
    <citation type="submission" date="2023-07" db="EMBL/GenBank/DDBJ databases">
        <title>Genome content predicts the carbon catabolic preferences of heterotrophic bacteria.</title>
        <authorList>
            <person name="Gralka M."/>
        </authorList>
    </citation>
    <scope>NUCLEOTIDE SEQUENCE</scope>
    <source>
        <strain evidence="11">F2M12</strain>
    </source>
</reference>
<dbReference type="SMART" id="SM00387">
    <property type="entry name" value="HATPase_c"/>
    <property type="match status" value="1"/>
</dbReference>
<dbReference type="Pfam" id="PF00512">
    <property type="entry name" value="HisKA"/>
    <property type="match status" value="1"/>
</dbReference>
<dbReference type="SUPFAM" id="SSF47384">
    <property type="entry name" value="Homodimeric domain of signal transducing histidine kinase"/>
    <property type="match status" value="1"/>
</dbReference>
<dbReference type="Pfam" id="PF13424">
    <property type="entry name" value="TPR_12"/>
    <property type="match status" value="1"/>
</dbReference>
<dbReference type="SMART" id="SM00448">
    <property type="entry name" value="REC"/>
    <property type="match status" value="1"/>
</dbReference>
<comment type="catalytic activity">
    <reaction evidence="1">
        <text>ATP + protein L-histidine = ADP + protein N-phospho-L-histidine.</text>
        <dbReference type="EC" id="2.7.13.3"/>
    </reaction>
</comment>
<dbReference type="SUPFAM" id="SSF55874">
    <property type="entry name" value="ATPase domain of HSP90 chaperone/DNA topoisomerase II/histidine kinase"/>
    <property type="match status" value="1"/>
</dbReference>
<dbReference type="AlphaFoldDB" id="A0AAW7Z666"/>
<evidence type="ECO:0000256" key="8">
    <source>
        <dbReference type="SAM" id="SignalP"/>
    </source>
</evidence>
<accession>A0AAW7Z666</accession>
<dbReference type="PANTHER" id="PTHR45339:SF1">
    <property type="entry name" value="HYBRID SIGNAL TRANSDUCTION HISTIDINE KINASE J"/>
    <property type="match status" value="1"/>
</dbReference>
<feature type="signal peptide" evidence="8">
    <location>
        <begin position="1"/>
        <end position="26"/>
    </location>
</feature>
<dbReference type="FunFam" id="3.30.565.10:FF:000010">
    <property type="entry name" value="Sensor histidine kinase RcsC"/>
    <property type="match status" value="1"/>
</dbReference>
<evidence type="ECO:0000313" key="11">
    <source>
        <dbReference type="EMBL" id="MDO6579547.1"/>
    </source>
</evidence>
<feature type="domain" description="Response regulatory" evidence="10">
    <location>
        <begin position="725"/>
        <end position="840"/>
    </location>
</feature>
<dbReference type="SMART" id="SM00388">
    <property type="entry name" value="HisKA"/>
    <property type="match status" value="1"/>
</dbReference>
<dbReference type="Pfam" id="PF02518">
    <property type="entry name" value="HATPase_c"/>
    <property type="match status" value="1"/>
</dbReference>
<sequence>MLSITQFFLRVLAIVSLSAFSYMACADVLAELESLDSRVNTEIPMPIGEVISKLETRLLNSNFTSLEKTKIAARYVQLKLKLHHTAPDDVMTILESLVSETSDGLIIKLGLARMVGINANYDRSYQMFGEVIQSPAASPTVKAMAIAYLILSYNEGQVFASSVNLLNTLNELVHENNLAYAKALYHYMAADYYHSVKSFDIAFEYYEKSLAEAKSLKEWPLVSDNLYAIGILFRNMGNYDKAITYFEQTIESDTKIDINYAEYIALYGMASTYFRTDNIEEALKLADTVTSHPLTTSFYDSEIYRLKAKALMERGRLSEARVALDQSRSTYDDYRVGEKTTWRAELEKLASQITAKEGDFETAYKEYQTYHNEYLEAKKYEDLELIESANLVYEIQQQKEKTTLLEKENLVISELLKAKEDTQQTQKLFTRWLVIFIVLALVTLVIILILLKKARKTNALYISAKEKAELHSRLKTEFISNISHEIRTPLNAIIGFGQVLTDKLEDRQTKKLTSQIVNSSEMLLQLINDLLDFSKIEAGKLALDYGPYNLRQSIRKLLDIFHAQASNKGLTIKLNIDKNLPKEMIFDELRLKQVLANLISNAIKFSSAGDIEIGIKVKQKDDTHCLFDVWVQDNGIGISKSQQENLFQPFIQAESSTARKYGGSGLGLNICNKLLEQMNSKLQVDSDMGKGARFYFTLELSHSIGDEYIHNQDAAQLITQFQKTRVLLAEDNDINVEVITAMLNSTNLQILRVANGNDAIHKLSQQSFDAILMDIQMPEMDGYEATRVIRHQMNGTLPIIALTANAMQQDIDACLNAGMDDHVSKPIRKEKLLEVLDKYLNA</sequence>
<evidence type="ECO:0000259" key="10">
    <source>
        <dbReference type="PROSITE" id="PS50110"/>
    </source>
</evidence>
<keyword evidence="11" id="KW-0547">Nucleotide-binding</keyword>
<dbReference type="InterPro" id="IPR001789">
    <property type="entry name" value="Sig_transdc_resp-reg_receiver"/>
</dbReference>
<dbReference type="Gene3D" id="1.25.40.10">
    <property type="entry name" value="Tetratricopeptide repeat domain"/>
    <property type="match status" value="1"/>
</dbReference>
<keyword evidence="3 5" id="KW-0597">Phosphoprotein</keyword>
<dbReference type="Pfam" id="PF00072">
    <property type="entry name" value="Response_reg"/>
    <property type="match status" value="1"/>
</dbReference>
<dbReference type="InterPro" id="IPR004358">
    <property type="entry name" value="Sig_transdc_His_kin-like_C"/>
</dbReference>
<dbReference type="InterPro" id="IPR003661">
    <property type="entry name" value="HisK_dim/P_dom"/>
</dbReference>
<keyword evidence="7" id="KW-0472">Membrane</keyword>
<dbReference type="PROSITE" id="PS50005">
    <property type="entry name" value="TPR"/>
    <property type="match status" value="1"/>
</dbReference>
<dbReference type="InterPro" id="IPR003594">
    <property type="entry name" value="HATPase_dom"/>
</dbReference>
<dbReference type="RefSeq" id="WP_303539039.1">
    <property type="nucleotide sequence ID" value="NZ_JAUOQI010000021.1"/>
</dbReference>
<proteinExistence type="predicted"/>
<evidence type="ECO:0000256" key="2">
    <source>
        <dbReference type="ARBA" id="ARBA00012438"/>
    </source>
</evidence>
<dbReference type="EC" id="2.7.13.3" evidence="2"/>
<keyword evidence="4" id="KW-0902">Two-component regulatory system</keyword>
<dbReference type="InterPro" id="IPR036097">
    <property type="entry name" value="HisK_dim/P_sf"/>
</dbReference>
<evidence type="ECO:0000256" key="3">
    <source>
        <dbReference type="ARBA" id="ARBA00022553"/>
    </source>
</evidence>
<dbReference type="InterPro" id="IPR005467">
    <property type="entry name" value="His_kinase_dom"/>
</dbReference>
<evidence type="ECO:0000256" key="4">
    <source>
        <dbReference type="ARBA" id="ARBA00023012"/>
    </source>
</evidence>
<dbReference type="PANTHER" id="PTHR45339">
    <property type="entry name" value="HYBRID SIGNAL TRANSDUCTION HISTIDINE KINASE J"/>
    <property type="match status" value="1"/>
</dbReference>
<protein>
    <recommendedName>
        <fullName evidence="2">histidine kinase</fullName>
        <ecNumber evidence="2">2.7.13.3</ecNumber>
    </recommendedName>
</protein>
<dbReference type="Proteomes" id="UP001170717">
    <property type="component" value="Unassembled WGS sequence"/>
</dbReference>
<keyword evidence="11" id="KW-0067">ATP-binding</keyword>
<comment type="caution">
    <text evidence="11">The sequence shown here is derived from an EMBL/GenBank/DDBJ whole genome shotgun (WGS) entry which is preliminary data.</text>
</comment>
<feature type="transmembrane region" description="Helical" evidence="7">
    <location>
        <begin position="432"/>
        <end position="451"/>
    </location>
</feature>
<evidence type="ECO:0000259" key="9">
    <source>
        <dbReference type="PROSITE" id="PS50109"/>
    </source>
</evidence>
<keyword evidence="8" id="KW-0732">Signal</keyword>